<feature type="region of interest" description="Disordered" evidence="1">
    <location>
        <begin position="16"/>
        <end position="79"/>
    </location>
</feature>
<keyword evidence="3" id="KW-1185">Reference proteome</keyword>
<dbReference type="EMBL" id="UYRV01107428">
    <property type="protein sequence ID" value="VDN23393.1"/>
    <property type="molecule type" value="Genomic_DNA"/>
</dbReference>
<feature type="compositionally biased region" description="Basic and acidic residues" evidence="1">
    <location>
        <begin position="41"/>
        <end position="58"/>
    </location>
</feature>
<evidence type="ECO:0000256" key="1">
    <source>
        <dbReference type="SAM" id="MobiDB-lite"/>
    </source>
</evidence>
<name>A0A3P7MIE0_CYLGO</name>
<accession>A0A3P7MIE0</accession>
<protein>
    <submittedName>
        <fullName evidence="2">Uncharacterized protein</fullName>
    </submittedName>
</protein>
<dbReference type="OrthoDB" id="10623261at2759"/>
<feature type="compositionally biased region" description="Polar residues" evidence="1">
    <location>
        <begin position="18"/>
        <end position="35"/>
    </location>
</feature>
<evidence type="ECO:0000313" key="2">
    <source>
        <dbReference type="EMBL" id="VDN23393.1"/>
    </source>
</evidence>
<evidence type="ECO:0000313" key="3">
    <source>
        <dbReference type="Proteomes" id="UP000271889"/>
    </source>
</evidence>
<sequence>MMSAVHLWVAQFGKKMRGSSNKGEDITSTWDSASTPMDDILDARGEKGVSHGQIRVDRLPISNSAPLQEKNETELQPSANEAKIAEHDHEEEPLFSPNRSPRWQEIADFYAEVGRRLREEIERKVTIVQQSPARSTVAQVRQTIKEFGDKCYEFEELLTQEKLDYIELKGNPWEMTYTVKESINYMLKLKDMRAKHLDEMRELSHWMDQFYLAHEWYEILVAVGHRKLIA</sequence>
<organism evidence="2 3">
    <name type="scientific">Cylicostephanus goldi</name>
    <name type="common">Nematode worm</name>
    <dbReference type="NCBI Taxonomy" id="71465"/>
    <lineage>
        <taxon>Eukaryota</taxon>
        <taxon>Metazoa</taxon>
        <taxon>Ecdysozoa</taxon>
        <taxon>Nematoda</taxon>
        <taxon>Chromadorea</taxon>
        <taxon>Rhabditida</taxon>
        <taxon>Rhabditina</taxon>
        <taxon>Rhabditomorpha</taxon>
        <taxon>Strongyloidea</taxon>
        <taxon>Strongylidae</taxon>
        <taxon>Cylicostephanus</taxon>
    </lineage>
</organism>
<dbReference type="Proteomes" id="UP000271889">
    <property type="component" value="Unassembled WGS sequence"/>
</dbReference>
<gene>
    <name evidence="2" type="ORF">CGOC_LOCUS9566</name>
</gene>
<dbReference type="AlphaFoldDB" id="A0A3P7MIE0"/>
<reference evidence="2 3" key="1">
    <citation type="submission" date="2018-11" db="EMBL/GenBank/DDBJ databases">
        <authorList>
            <consortium name="Pathogen Informatics"/>
        </authorList>
    </citation>
    <scope>NUCLEOTIDE SEQUENCE [LARGE SCALE GENOMIC DNA]</scope>
</reference>
<proteinExistence type="predicted"/>